<dbReference type="Proteomes" id="UP001358586">
    <property type="component" value="Chromosome 1"/>
</dbReference>
<accession>A0ABR0R144</accession>
<keyword evidence="2" id="KW-1185">Reference proteome</keyword>
<name>A0ABR0R144_GOSAR</name>
<comment type="caution">
    <text evidence="1">The sequence shown here is derived from an EMBL/GenBank/DDBJ whole genome shotgun (WGS) entry which is preliminary data.</text>
</comment>
<gene>
    <name evidence="1" type="ORF">PVK06_000964</name>
</gene>
<proteinExistence type="predicted"/>
<dbReference type="EMBL" id="JARKNE010000001">
    <property type="protein sequence ID" value="KAK5844823.1"/>
    <property type="molecule type" value="Genomic_DNA"/>
</dbReference>
<protein>
    <submittedName>
        <fullName evidence="1">Uncharacterized protein</fullName>
    </submittedName>
</protein>
<reference evidence="1 2" key="1">
    <citation type="submission" date="2023-03" db="EMBL/GenBank/DDBJ databases">
        <title>WGS of Gossypium arboreum.</title>
        <authorList>
            <person name="Yu D."/>
        </authorList>
    </citation>
    <scope>NUCLEOTIDE SEQUENCE [LARGE SCALE GENOMIC DNA]</scope>
    <source>
        <tissue evidence="1">Leaf</tissue>
    </source>
</reference>
<organism evidence="1 2">
    <name type="scientific">Gossypium arboreum</name>
    <name type="common">Tree cotton</name>
    <name type="synonym">Gossypium nanking</name>
    <dbReference type="NCBI Taxonomy" id="29729"/>
    <lineage>
        <taxon>Eukaryota</taxon>
        <taxon>Viridiplantae</taxon>
        <taxon>Streptophyta</taxon>
        <taxon>Embryophyta</taxon>
        <taxon>Tracheophyta</taxon>
        <taxon>Spermatophyta</taxon>
        <taxon>Magnoliopsida</taxon>
        <taxon>eudicotyledons</taxon>
        <taxon>Gunneridae</taxon>
        <taxon>Pentapetalae</taxon>
        <taxon>rosids</taxon>
        <taxon>malvids</taxon>
        <taxon>Malvales</taxon>
        <taxon>Malvaceae</taxon>
        <taxon>Malvoideae</taxon>
        <taxon>Gossypium</taxon>
    </lineage>
</organism>
<evidence type="ECO:0000313" key="2">
    <source>
        <dbReference type="Proteomes" id="UP001358586"/>
    </source>
</evidence>
<sequence length="156" mass="17459">MNQKRILVVIIEITFRSFFKYCLGEEGVSGFTSKNIIDYFRSNREMPLVSGNILLSSSKNLGESTKGFEKKQLNEAPFEKGTFTRSTGPNISFWHPALPKVFLVRCLVQALVQTSGSIIIQLKGHTRASSGHTIIGLCLKTRGNNGRKRRVHCTNL</sequence>
<evidence type="ECO:0000313" key="1">
    <source>
        <dbReference type="EMBL" id="KAK5844823.1"/>
    </source>
</evidence>